<dbReference type="AlphaFoldDB" id="D3BS81"/>
<accession>D3BS81</accession>
<dbReference type="InterPro" id="IPR051251">
    <property type="entry name" value="STK_FNIP-Repeat"/>
</dbReference>
<dbReference type="EMBL" id="ADBJ01000051">
    <property type="protein sequence ID" value="EFA75818.1"/>
    <property type="molecule type" value="Genomic_DNA"/>
</dbReference>
<organism evidence="1 2">
    <name type="scientific">Heterostelium pallidum (strain ATCC 26659 / Pp 5 / PN500)</name>
    <name type="common">Cellular slime mold</name>
    <name type="synonym">Polysphondylium pallidum</name>
    <dbReference type="NCBI Taxonomy" id="670386"/>
    <lineage>
        <taxon>Eukaryota</taxon>
        <taxon>Amoebozoa</taxon>
        <taxon>Evosea</taxon>
        <taxon>Eumycetozoa</taxon>
        <taxon>Dictyostelia</taxon>
        <taxon>Acytosteliales</taxon>
        <taxon>Acytosteliaceae</taxon>
        <taxon>Heterostelium</taxon>
    </lineage>
</organism>
<evidence type="ECO:0000313" key="2">
    <source>
        <dbReference type="Proteomes" id="UP000001396"/>
    </source>
</evidence>
<name>D3BS81_HETP5</name>
<reference evidence="1 2" key="1">
    <citation type="journal article" date="2011" name="Genome Res.">
        <title>Phylogeny-wide analysis of social amoeba genomes highlights ancient origins for complex intercellular communication.</title>
        <authorList>
            <person name="Heidel A.J."/>
            <person name="Lawal H.M."/>
            <person name="Felder M."/>
            <person name="Schilde C."/>
            <person name="Helps N.R."/>
            <person name="Tunggal B."/>
            <person name="Rivero F."/>
            <person name="John U."/>
            <person name="Schleicher M."/>
            <person name="Eichinger L."/>
            <person name="Platzer M."/>
            <person name="Noegel A.A."/>
            <person name="Schaap P."/>
            <person name="Gloeckner G."/>
        </authorList>
    </citation>
    <scope>NUCLEOTIDE SEQUENCE [LARGE SCALE GENOMIC DNA]</scope>
    <source>
        <strain evidence="2">ATCC 26659 / Pp 5 / PN500</strain>
    </source>
</reference>
<dbReference type="InParanoid" id="D3BS81"/>
<dbReference type="Pfam" id="PF05725">
    <property type="entry name" value="FNIP"/>
    <property type="match status" value="5"/>
</dbReference>
<dbReference type="PANTHER" id="PTHR32134:SF169">
    <property type="entry name" value="FNIP REPEAT-CONTAINING PROTEIN-RELATED"/>
    <property type="match status" value="1"/>
</dbReference>
<dbReference type="FunCoup" id="D3BS81">
    <property type="interactions" value="59"/>
</dbReference>
<gene>
    <name evidence="1" type="ORF">PPL_10873</name>
</gene>
<dbReference type="PANTHER" id="PTHR32134">
    <property type="entry name" value="FNIP REPEAT-CONTAINING PROTEIN"/>
    <property type="match status" value="1"/>
</dbReference>
<proteinExistence type="predicted"/>
<comment type="caution">
    <text evidence="1">The sequence shown here is derived from an EMBL/GenBank/DDBJ whole genome shotgun (WGS) entry which is preliminary data.</text>
</comment>
<evidence type="ECO:0000313" key="1">
    <source>
        <dbReference type="EMBL" id="EFA75818.1"/>
    </source>
</evidence>
<protein>
    <submittedName>
        <fullName evidence="1">Uncharacterized protein</fullName>
    </submittedName>
</protein>
<sequence length="1184" mass="135794">MSNNNNSTHKLVNLPHILISIIVHNLTDNIDKICFSLVCKRWFDNRNRYLLFDTKRLYCIDKDSSRITLNSYRSLITESLSQKKQCSLLVNSEKNYNGLYDHIMDIDSIESINEIDQNIVNVELDSRIEAPDKLFARLYELISKSNVTSIEKCTPQTLKYGIPANITSIVFEHYFNEPLLKGCFPPTLKTLKLVGIFNQVIEVGVLPDTLECLEISNLDQILEPGVLPASLKILKIWRLAPENYLKVGSLPPNLEEFIHDGNDFNIDANVLPNSLIRLVNAPVLWMNSIKQLTNLRSLLIIGHASCLDLGDLPKSLTTLDLSGSLEVLSACPTSIRHLSLDDSEYDIDQLFPDRSLYHFESLVVWAFKQESLKGLDIKRLILIDQINTESLGKIRVIPYGIETLEIAIWCDFSFNQEVLPSSLKTLNVTNMDSFTHPGIIPNSVNNLIIRDLGSDINIPEGILPDSVKNIQLTQLLFPTAKMIDNITYEGFNNNKCSIRKLDDQYYIVFGHQSNQFIASLFHKSMFLDSIKVSHQDHLNSKRVQSYPPKYCLEIHNPATLSMHNRIRCSTIRSYTSNLKNIVKSDQHVEFKTIKYDKTNFSEFFRQKNVFYIDDNIDIICFSLVCKRWYNDRDKYLMFNTDNICLFAYNTSDINQNNKHFNLPSYYNTFMNSIQSKINLTLVFGYSTYQCPNYDYHYNEFEKLKGSIPCKVSNIYITFNSSDEIDELEKFYRLISESQSVTKLEGCSTLIYGLPKSIKSLSFRGFDEPIKKGSLPDSLEVLDFDRFFKQEILPGVLPDGLLELTLINYQYEIRPGVLPNSLLSLTINGSPYEIQAGILPAGLLSLSLYDYPHELRPCVLPSTLTYLSLKCYEYTQIDDLAFISAESATWEDSVITKSYVPISWLQAISSLLNLQSLEIYFSYRDQESNVFNLKYLPPTLESLEISITSVVLIGTMPASLKNIHLNECQFIIDEIFPETKQYHFEVFGIDNNSILRIPSNIKIDELFITGEITESTISLPSYGVKSIYFYTGLYDSGEKIIDFGDVDNVTDQTCSLRELHLPTFMNGTPKFKIPNTIEQLHIGDNDLNDILHLIPSTLNTLSFNSNENQSEIDITNPNFFKSIPKIIRNFGTYSKQTIRKLDENYYLIYNEFDNEQNVRLICENSLTLFNLFNQPKSYENVDNTE</sequence>
<dbReference type="GeneID" id="31366342"/>
<dbReference type="InterPro" id="IPR008615">
    <property type="entry name" value="FNIP"/>
</dbReference>
<dbReference type="Proteomes" id="UP000001396">
    <property type="component" value="Unassembled WGS sequence"/>
</dbReference>
<dbReference type="RefSeq" id="XP_020427952.1">
    <property type="nucleotide sequence ID" value="XM_020581636.1"/>
</dbReference>
<keyword evidence="2" id="KW-1185">Reference proteome</keyword>